<keyword evidence="9" id="KW-1185">Reference proteome</keyword>
<feature type="compositionally biased region" description="Basic and acidic residues" evidence="5">
    <location>
        <begin position="105"/>
        <end position="121"/>
    </location>
</feature>
<evidence type="ECO:0000256" key="5">
    <source>
        <dbReference type="SAM" id="MobiDB-lite"/>
    </source>
</evidence>
<organism evidence="8 9">
    <name type="scientific">Promicromonospora kroppenstedtii</name>
    <dbReference type="NCBI Taxonomy" id="440482"/>
    <lineage>
        <taxon>Bacteria</taxon>
        <taxon>Bacillati</taxon>
        <taxon>Actinomycetota</taxon>
        <taxon>Actinomycetes</taxon>
        <taxon>Micrococcales</taxon>
        <taxon>Promicromonosporaceae</taxon>
        <taxon>Promicromonospora</taxon>
    </lineage>
</organism>
<evidence type="ECO:0000256" key="3">
    <source>
        <dbReference type="ARBA" id="ARBA00022989"/>
    </source>
</evidence>
<proteinExistence type="predicted"/>
<dbReference type="RefSeq" id="WP_397405386.1">
    <property type="nucleotide sequence ID" value="NZ_JBIRYI010000008.1"/>
</dbReference>
<protein>
    <submittedName>
        <fullName evidence="8">Septum formation family protein</fullName>
    </submittedName>
</protein>
<gene>
    <name evidence="8" type="ORF">ACH47X_14825</name>
</gene>
<dbReference type="EMBL" id="JBIRYI010000008">
    <property type="protein sequence ID" value="MFI2488188.1"/>
    <property type="molecule type" value="Genomic_DNA"/>
</dbReference>
<comment type="subcellular location">
    <subcellularLocation>
        <location evidence="1">Membrane</location>
    </subcellularLocation>
</comment>
<feature type="transmembrane region" description="Helical" evidence="6">
    <location>
        <begin position="145"/>
        <end position="166"/>
    </location>
</feature>
<sequence length="435" mass="45093">MADTTHNPRAASKPDGTDPQVTEPAGEKTETEAGSAEQTKAEATATDPVEASVDGPDGDDTAEDAEPDATGKEPGKARKRWGGLRRKRRDAEPGTDAQAEDEAGPDEKTVDEAGPDEKTVDEAGPAAGGDEDADPNELPYPTRTGWVVAAFLLFWPLAIPALVHSMRTAEANGTGNVRRAKKSSVRTLDFSLGAVTVGVLAVVGLGIAVAAAPTYASSLPPGLVSTAKSFVPPALAGPLGITLPDDGTALTAPTSSPSPTLDPYATTDPYADPYSDDPADGLEPLPTQEAGGQVAPSEEPTPDADTAATAGAEIPDLQVGDCIDTAATSGQTTLYRIPVVPCTTAHGGEIYAETTAEDSLAKDGEAPTQQALWDAADAFCYPQFTKYVGLQWARSELLYWPIAPSEESWAEGDRRILCVVESEQPVTGSLKGADR</sequence>
<dbReference type="InterPro" id="IPR026004">
    <property type="entry name" value="Septum_form"/>
</dbReference>
<feature type="region of interest" description="Disordered" evidence="5">
    <location>
        <begin position="1"/>
        <end position="138"/>
    </location>
</feature>
<feature type="compositionally biased region" description="Basic residues" evidence="5">
    <location>
        <begin position="77"/>
        <end position="88"/>
    </location>
</feature>
<evidence type="ECO:0000256" key="1">
    <source>
        <dbReference type="ARBA" id="ARBA00004370"/>
    </source>
</evidence>
<comment type="caution">
    <text evidence="8">The sequence shown here is derived from an EMBL/GenBank/DDBJ whole genome shotgun (WGS) entry which is preliminary data.</text>
</comment>
<keyword evidence="4 6" id="KW-0472">Membrane</keyword>
<evidence type="ECO:0000256" key="4">
    <source>
        <dbReference type="ARBA" id="ARBA00023136"/>
    </source>
</evidence>
<keyword evidence="3 6" id="KW-1133">Transmembrane helix</keyword>
<feature type="transmembrane region" description="Helical" evidence="6">
    <location>
        <begin position="187"/>
        <end position="211"/>
    </location>
</feature>
<evidence type="ECO:0000256" key="2">
    <source>
        <dbReference type="ARBA" id="ARBA00022692"/>
    </source>
</evidence>
<evidence type="ECO:0000256" key="6">
    <source>
        <dbReference type="SAM" id="Phobius"/>
    </source>
</evidence>
<evidence type="ECO:0000313" key="8">
    <source>
        <dbReference type="EMBL" id="MFI2488188.1"/>
    </source>
</evidence>
<feature type="domain" description="Septum formation-related" evidence="7">
    <location>
        <begin position="320"/>
        <end position="426"/>
    </location>
</feature>
<dbReference type="InterPro" id="IPR007593">
    <property type="entry name" value="CD225/Dispanin_fam"/>
</dbReference>
<evidence type="ECO:0000313" key="9">
    <source>
        <dbReference type="Proteomes" id="UP001611580"/>
    </source>
</evidence>
<reference evidence="8 9" key="1">
    <citation type="submission" date="2024-10" db="EMBL/GenBank/DDBJ databases">
        <title>The Natural Products Discovery Center: Release of the First 8490 Sequenced Strains for Exploring Actinobacteria Biosynthetic Diversity.</title>
        <authorList>
            <person name="Kalkreuter E."/>
            <person name="Kautsar S.A."/>
            <person name="Yang D."/>
            <person name="Bader C.D."/>
            <person name="Teijaro C.N."/>
            <person name="Fluegel L."/>
            <person name="Davis C.M."/>
            <person name="Simpson J.R."/>
            <person name="Lauterbach L."/>
            <person name="Steele A.D."/>
            <person name="Gui C."/>
            <person name="Meng S."/>
            <person name="Li G."/>
            <person name="Viehrig K."/>
            <person name="Ye F."/>
            <person name="Su P."/>
            <person name="Kiefer A.F."/>
            <person name="Nichols A."/>
            <person name="Cepeda A.J."/>
            <person name="Yan W."/>
            <person name="Fan B."/>
            <person name="Jiang Y."/>
            <person name="Adhikari A."/>
            <person name="Zheng C.-J."/>
            <person name="Schuster L."/>
            <person name="Cowan T.M."/>
            <person name="Smanski M.J."/>
            <person name="Chevrette M.G."/>
            <person name="De Carvalho L.P.S."/>
            <person name="Shen B."/>
        </authorList>
    </citation>
    <scope>NUCLEOTIDE SEQUENCE [LARGE SCALE GENOMIC DNA]</scope>
    <source>
        <strain evidence="8 9">NPDC019481</strain>
    </source>
</reference>
<keyword evidence="2 6" id="KW-0812">Transmembrane</keyword>
<evidence type="ECO:0000259" key="7">
    <source>
        <dbReference type="Pfam" id="PF13845"/>
    </source>
</evidence>
<accession>A0ABW7XKY4</accession>
<dbReference type="Proteomes" id="UP001611580">
    <property type="component" value="Unassembled WGS sequence"/>
</dbReference>
<name>A0ABW7XKY4_9MICO</name>
<feature type="compositionally biased region" description="Acidic residues" evidence="5">
    <location>
        <begin position="56"/>
        <end position="67"/>
    </location>
</feature>
<dbReference type="Pfam" id="PF04505">
    <property type="entry name" value="CD225"/>
    <property type="match status" value="1"/>
</dbReference>
<feature type="region of interest" description="Disordered" evidence="5">
    <location>
        <begin position="246"/>
        <end position="308"/>
    </location>
</feature>
<dbReference type="Pfam" id="PF13845">
    <property type="entry name" value="Septum_form"/>
    <property type="match status" value="1"/>
</dbReference>